<dbReference type="Gene3D" id="2.130.10.10">
    <property type="entry name" value="YVTN repeat-like/Quinoprotein amine dehydrogenase"/>
    <property type="match status" value="1"/>
</dbReference>
<organism evidence="2 3">
    <name type="scientific">Septoria linicola</name>
    <dbReference type="NCBI Taxonomy" id="215465"/>
    <lineage>
        <taxon>Eukaryota</taxon>
        <taxon>Fungi</taxon>
        <taxon>Dikarya</taxon>
        <taxon>Ascomycota</taxon>
        <taxon>Pezizomycotina</taxon>
        <taxon>Dothideomycetes</taxon>
        <taxon>Dothideomycetidae</taxon>
        <taxon>Mycosphaerellales</taxon>
        <taxon>Mycosphaerellaceae</taxon>
        <taxon>Septoria</taxon>
    </lineage>
</organism>
<dbReference type="InterPro" id="IPR051150">
    <property type="entry name" value="SWT21/TCAB1_mRNA_Telomere"/>
</dbReference>
<keyword evidence="3" id="KW-1185">Reference proteome</keyword>
<dbReference type="EMBL" id="CP099426">
    <property type="protein sequence ID" value="USW57000.1"/>
    <property type="molecule type" value="Genomic_DNA"/>
</dbReference>
<feature type="region of interest" description="Disordered" evidence="1">
    <location>
        <begin position="369"/>
        <end position="391"/>
    </location>
</feature>
<gene>
    <name evidence="2" type="ORF">Slin15195_G103190</name>
</gene>
<dbReference type="InterPro" id="IPR001680">
    <property type="entry name" value="WD40_rpt"/>
</dbReference>
<dbReference type="SMART" id="SM00320">
    <property type="entry name" value="WD40"/>
    <property type="match status" value="5"/>
</dbReference>
<dbReference type="SUPFAM" id="SSF50978">
    <property type="entry name" value="WD40 repeat-like"/>
    <property type="match status" value="1"/>
</dbReference>
<proteinExistence type="predicted"/>
<dbReference type="InterPro" id="IPR015943">
    <property type="entry name" value="WD40/YVTN_repeat-like_dom_sf"/>
</dbReference>
<dbReference type="AlphaFoldDB" id="A0A9Q9ENF2"/>
<accession>A0A9Q9ENF2</accession>
<protein>
    <submittedName>
        <fullName evidence="2">WD40/YVTN repeat-like-containing domain superfamily</fullName>
    </submittedName>
</protein>
<evidence type="ECO:0000313" key="2">
    <source>
        <dbReference type="EMBL" id="USW57000.1"/>
    </source>
</evidence>
<dbReference type="PANTHER" id="PTHR13211:SF0">
    <property type="entry name" value="TELOMERASE CAJAL BODY PROTEIN 1"/>
    <property type="match status" value="1"/>
</dbReference>
<name>A0A9Q9ENF2_9PEZI</name>
<sequence length="398" mass="42497">MSYSLDLQPRCVGSTGDDFNASAAGSDASVQDDTGTGRESGNYFRKALFTPDGTSIITQNADNCLRTFVLPTDLLDDQEQPKALTPYAAWRSGSNIQSYAIYPGFDLRNPATTFVLAGSANVPVTLRNALGYETVQGSYPLVHPTTEEHQPPRSLAFTRDGTQFLVGSESILAAFDCSQFGEGPTITHKLRPGRKATHGLRTLRRKGFVSAMSISNDGLLAIGTNEREVALYENEGLGAWISSFELEAGLGTGVSDLKWSPCGRYLLVAERQSNVIQVYDVRDTQQKIADLTGRYATTPQTLNIDVVPTASGCEVWGGGSDGVVRMWSNPGAGEGDQTPSASFKLHDSAVASVIVHPVGAVMATASGERATAGALRDDDEQSEAGRQGEDCSLKVWTV</sequence>
<dbReference type="PANTHER" id="PTHR13211">
    <property type="entry name" value="TELOMERASE CAJAL BODY PROTEIN 1"/>
    <property type="match status" value="1"/>
</dbReference>
<evidence type="ECO:0000313" key="3">
    <source>
        <dbReference type="Proteomes" id="UP001056384"/>
    </source>
</evidence>
<evidence type="ECO:0000256" key="1">
    <source>
        <dbReference type="SAM" id="MobiDB-lite"/>
    </source>
</evidence>
<reference evidence="2" key="1">
    <citation type="submission" date="2022-06" db="EMBL/GenBank/DDBJ databases">
        <title>Complete genome sequences of two strains of the flax pathogen Septoria linicola.</title>
        <authorList>
            <person name="Lapalu N."/>
            <person name="Simon A."/>
            <person name="Demenou B."/>
            <person name="Paumier D."/>
            <person name="Guillot M.-P."/>
            <person name="Gout L."/>
            <person name="Valade R."/>
        </authorList>
    </citation>
    <scope>NUCLEOTIDE SEQUENCE</scope>
    <source>
        <strain evidence="2">SE15195</strain>
    </source>
</reference>
<dbReference type="InterPro" id="IPR036322">
    <property type="entry name" value="WD40_repeat_dom_sf"/>
</dbReference>
<dbReference type="Proteomes" id="UP001056384">
    <property type="component" value="Chromosome 9"/>
</dbReference>